<name>A0A0A8UXC7_LEGHA</name>
<keyword evidence="3" id="KW-0472">Membrane</keyword>
<sequence>MANNKEEQTKKPSPKPNPDAPKKIAPSVETKTAIVPHFSKLLLAIAILSSALAIIALICAVYSLQTNKQLAAQATQEAHTLSTKLNNLKQQQLDTQSIGASVESLDKSQSELQSHLKALDQELRTAMQQRLYQKEDWLLLKARYYLELAQMNAQWSNDQQTTIGLLQQADALLSALSEQPVFAIRQAIAQEISHLKTQPKLDIAGLLSQIDAIQNNVSALPLKQPLAKAQTKTTPGQTSQWREQLRESINSLGNLIVIRRHDEAVEPLLSPLQHSLLEETIRLNLEEAEWALLQNNPEVYQLALTKTIKTIKRVFDEKAPATQAIIQQLQNLQQQKLILAKPKLDKALPLLNQLIKNKNVQSSASSLKEGELSQ</sequence>
<evidence type="ECO:0000313" key="4">
    <source>
        <dbReference type="EMBL" id="CEK11772.1"/>
    </source>
</evidence>
<dbReference type="OrthoDB" id="5653077at2"/>
<keyword evidence="1" id="KW-0175">Coiled coil</keyword>
<keyword evidence="5" id="KW-1185">Reference proteome</keyword>
<evidence type="ECO:0000256" key="2">
    <source>
        <dbReference type="SAM" id="MobiDB-lite"/>
    </source>
</evidence>
<dbReference type="PATRIC" id="fig|449.7.peg.2421"/>
<dbReference type="HOGENOM" id="CLU_036381_4_1_6"/>
<dbReference type="AlphaFoldDB" id="A0A0A8UXC7"/>
<dbReference type="Pfam" id="PF04375">
    <property type="entry name" value="HemX"/>
    <property type="match status" value="1"/>
</dbReference>
<proteinExistence type="predicted"/>
<feature type="coiled-coil region" evidence="1">
    <location>
        <begin position="71"/>
        <end position="129"/>
    </location>
</feature>
<gene>
    <name evidence="4" type="ORF">LHA_2772</name>
</gene>
<feature type="transmembrane region" description="Helical" evidence="3">
    <location>
        <begin position="41"/>
        <end position="64"/>
    </location>
</feature>
<dbReference type="EMBL" id="LN681225">
    <property type="protein sequence ID" value="CEK11772.1"/>
    <property type="molecule type" value="Genomic_DNA"/>
</dbReference>
<accession>A0A0A8UXC7</accession>
<dbReference type="Proteomes" id="UP000032803">
    <property type="component" value="Chromosome I"/>
</dbReference>
<dbReference type="KEGG" id="lha:LHA_2772"/>
<feature type="compositionally biased region" description="Basic and acidic residues" evidence="2">
    <location>
        <begin position="1"/>
        <end position="10"/>
    </location>
</feature>
<dbReference type="InterPro" id="IPR007470">
    <property type="entry name" value="HemX"/>
</dbReference>
<keyword evidence="3" id="KW-0812">Transmembrane</keyword>
<dbReference type="RefSeq" id="WP_045106903.1">
    <property type="nucleotide sequence ID" value="NZ_LN681225.1"/>
</dbReference>
<evidence type="ECO:0008006" key="6">
    <source>
        <dbReference type="Google" id="ProtNLM"/>
    </source>
</evidence>
<feature type="region of interest" description="Disordered" evidence="2">
    <location>
        <begin position="1"/>
        <end position="24"/>
    </location>
</feature>
<evidence type="ECO:0000256" key="3">
    <source>
        <dbReference type="SAM" id="Phobius"/>
    </source>
</evidence>
<dbReference type="PANTHER" id="PTHR38043:SF1">
    <property type="entry name" value="PROTEIN HEMX"/>
    <property type="match status" value="1"/>
</dbReference>
<dbReference type="STRING" id="449.LHA_2772"/>
<keyword evidence="3" id="KW-1133">Transmembrane helix</keyword>
<dbReference type="PANTHER" id="PTHR38043">
    <property type="entry name" value="PROTEIN HEMX"/>
    <property type="match status" value="1"/>
</dbReference>
<evidence type="ECO:0000313" key="5">
    <source>
        <dbReference type="Proteomes" id="UP000032803"/>
    </source>
</evidence>
<organism evidence="4 5">
    <name type="scientific">Legionella hackeliae</name>
    <dbReference type="NCBI Taxonomy" id="449"/>
    <lineage>
        <taxon>Bacteria</taxon>
        <taxon>Pseudomonadati</taxon>
        <taxon>Pseudomonadota</taxon>
        <taxon>Gammaproteobacteria</taxon>
        <taxon>Legionellales</taxon>
        <taxon>Legionellaceae</taxon>
        <taxon>Legionella</taxon>
    </lineage>
</organism>
<evidence type="ECO:0000256" key="1">
    <source>
        <dbReference type="SAM" id="Coils"/>
    </source>
</evidence>
<protein>
    <recommendedName>
        <fullName evidence="6">Uroporphyrinogen-III C-methyltransferase</fullName>
    </recommendedName>
</protein>
<reference evidence="5" key="1">
    <citation type="submission" date="2014-09" db="EMBL/GenBank/DDBJ databases">
        <authorList>
            <person name="Gomez-Valero L."/>
        </authorList>
    </citation>
    <scope>NUCLEOTIDE SEQUENCE [LARGE SCALE GENOMIC DNA]</scope>
    <source>
        <strain evidence="5">ATCC35250</strain>
    </source>
</reference>